<dbReference type="SMART" id="SM00320">
    <property type="entry name" value="WD40"/>
    <property type="match status" value="14"/>
</dbReference>
<feature type="repeat" description="WD" evidence="3">
    <location>
        <begin position="633"/>
        <end position="674"/>
    </location>
</feature>
<dbReference type="InterPro" id="IPR019775">
    <property type="entry name" value="WD40_repeat_CS"/>
</dbReference>
<dbReference type="PRINTS" id="PR00320">
    <property type="entry name" value="GPROTEINBRPT"/>
</dbReference>
<keyword evidence="1 3" id="KW-0853">WD repeat</keyword>
<sequence>MEFAQALAIANHTVNEKLARTLTEVEIALLFGAWNNLTYEQIADRSGYSINYLQRDVGPKFWQFLSYALGRKINKTNLRGILSQFTPPIPDRQPQNQRSVDWGEAINVSYFCGRGEEIEKLTHWIIAERCRLIALVGMGGIGKSALAAKVSQLVQADFEFVIWRSLRNAPPLETLLAELVPFLSQQQDIQAKPERLLYWLQTHRCLVIFDNQDTLLQPGQIAGNYQPNFTNYGDLFRLLGEANHQSCILLTSREKSAEVALFEDWNGGVRSLSLKGSWEASLALIDAKGLVGSEAEKRHLCELYRCNPLALKMVATSIQSLFDGEIAVFLQTQTPIFNGIRHLLDQQFQRLSPLEQTIMYWLAINREWTAIAQLQADIVPAVYRASLLESLESLTWRSLIEKRSGEYTQQPVIMEYVTDCLIHQLTTELLIVKTSFFNHYALLKTTVLEYIRESQIRLILHSLIEQLKAAFHHNYQRLEQHLQSVLLALRTDSKSTFGYGVGNFINLCLRLQIDLTGYDFSHLKIRHADFRGVRLKDVNFQFAHFAESTFTQVFTSGMSGKFSPDGQQFAVGDTKGELHIWQVEGIQPLMSIQAHQGWVMGADWHPDGTMLATGVDQAVSLWDARTGQKLRDLHGYNSCILALAWSPDGKYVACGGQQSLLVVWNATTGERLTELGNNSGDRSSWIPSLAWLPDGAVLAAGYTDGKIKFWDVVTGECIRVISDDDNWILSVAVHPNGRIVANSGYDKTVKVWDWQTGECLAVNRQEPFNQLTWSPDGERLAGANMNGYVVNLWDCSLQCLKVLQGHENWVWSISWSPNSRTLVTSSFDQVVKLWNTQTGQCVKTLRGYSNSSWCVRWSNDGICLLTASTNHTVQLWDGHTGERLRVFYGHTNEVMFVAWSPDENLMASGSADTTVRIWDVQTGQCLQVLQGHQGWVRGVAWGRDENCLISCASDGTVKLWDVHSGQCLLTLSGHSSQVNSVAWSSVGNQVASGGLDGTIRFWDLSLGVCSLVISVGRYVGSIAVSPDGKTLVSGDYEGIVQLWDVASGECLKTFLGHTNVRVYSVAWSADGNKIASTCTGKTVRIWNVSTGDCEQIIQGKNHGMSVHWHPVKDLLAIAFLEQPIQIYDVQTGKTVQTLSRHLPYEGINITGVTGISEGQKANLKALGAIGK</sequence>
<dbReference type="Gene3D" id="2.130.10.10">
    <property type="entry name" value="YVTN repeat-like/Quinoprotein amine dehydrogenase"/>
    <property type="match status" value="6"/>
</dbReference>
<feature type="repeat" description="WD" evidence="3">
    <location>
        <begin position="1019"/>
        <end position="1053"/>
    </location>
</feature>
<dbReference type="Pfam" id="PF00400">
    <property type="entry name" value="WD40"/>
    <property type="match status" value="11"/>
</dbReference>
<dbReference type="PROSITE" id="PS50294">
    <property type="entry name" value="WD_REPEATS_REGION"/>
    <property type="match status" value="9"/>
</dbReference>
<dbReference type="RefSeq" id="WP_190966753.1">
    <property type="nucleotide sequence ID" value="NZ_JACJTB010000004.1"/>
</dbReference>
<dbReference type="SUPFAM" id="SSF141571">
    <property type="entry name" value="Pentapeptide repeat-like"/>
    <property type="match status" value="1"/>
</dbReference>
<dbReference type="PRINTS" id="PR00364">
    <property type="entry name" value="DISEASERSIST"/>
</dbReference>
<evidence type="ECO:0000313" key="7">
    <source>
        <dbReference type="Proteomes" id="UP000603457"/>
    </source>
</evidence>
<feature type="repeat" description="WD" evidence="3">
    <location>
        <begin position="971"/>
        <end position="1005"/>
    </location>
</feature>
<feature type="domain" description="NB-ARC" evidence="4">
    <location>
        <begin position="117"/>
        <end position="210"/>
    </location>
</feature>
<feature type="repeat" description="WD" evidence="3">
    <location>
        <begin position="929"/>
        <end position="970"/>
    </location>
</feature>
<feature type="repeat" description="WD" evidence="3">
    <location>
        <begin position="679"/>
        <end position="720"/>
    </location>
</feature>
<dbReference type="SUPFAM" id="SSF52540">
    <property type="entry name" value="P-loop containing nucleoside triphosphate hydrolases"/>
    <property type="match status" value="1"/>
</dbReference>
<dbReference type="InterPro" id="IPR036322">
    <property type="entry name" value="WD40_repeat_dom_sf"/>
</dbReference>
<dbReference type="InterPro" id="IPR015943">
    <property type="entry name" value="WD40/YVTN_repeat-like_dom_sf"/>
</dbReference>
<dbReference type="PANTHER" id="PTHR19848:SF8">
    <property type="entry name" value="F-BOX AND WD REPEAT DOMAIN CONTAINING 7"/>
    <property type="match status" value="1"/>
</dbReference>
<name>A0ABR8FSA8_9NOSO</name>
<evidence type="ECO:0000256" key="2">
    <source>
        <dbReference type="ARBA" id="ARBA00022737"/>
    </source>
</evidence>
<reference evidence="6 7" key="1">
    <citation type="journal article" date="2020" name="ISME J.">
        <title>Comparative genomics reveals insights into cyanobacterial evolution and habitat adaptation.</title>
        <authorList>
            <person name="Chen M.Y."/>
            <person name="Teng W.K."/>
            <person name="Zhao L."/>
            <person name="Hu C.X."/>
            <person name="Zhou Y.K."/>
            <person name="Han B.P."/>
            <person name="Song L.R."/>
            <person name="Shu W.S."/>
        </authorList>
    </citation>
    <scope>NUCLEOTIDE SEQUENCE [LARGE SCALE GENOMIC DNA]</scope>
    <source>
        <strain evidence="6 7">FACHB-130</strain>
    </source>
</reference>
<comment type="caution">
    <text evidence="6">The sequence shown here is derived from an EMBL/GenBank/DDBJ whole genome shotgun (WGS) entry which is preliminary data.</text>
</comment>
<dbReference type="InterPro" id="IPR058651">
    <property type="entry name" value="HTH_VMAP-M9"/>
</dbReference>
<dbReference type="Pfam" id="PF26355">
    <property type="entry name" value="HTH_VMAP-M9"/>
    <property type="match status" value="1"/>
</dbReference>
<feature type="repeat" description="WD" evidence="3">
    <location>
        <begin position="592"/>
        <end position="632"/>
    </location>
</feature>
<feature type="repeat" description="WD" evidence="3">
    <location>
        <begin position="721"/>
        <end position="762"/>
    </location>
</feature>
<dbReference type="EMBL" id="JACJTB010000004">
    <property type="protein sequence ID" value="MBD2593825.1"/>
    <property type="molecule type" value="Genomic_DNA"/>
</dbReference>
<keyword evidence="2" id="KW-0677">Repeat</keyword>
<feature type="repeat" description="WD" evidence="3">
    <location>
        <begin position="845"/>
        <end position="886"/>
    </location>
</feature>
<dbReference type="Gene3D" id="3.40.50.300">
    <property type="entry name" value="P-loop containing nucleotide triphosphate hydrolases"/>
    <property type="match status" value="1"/>
</dbReference>
<feature type="repeat" description="WD" evidence="3">
    <location>
        <begin position="803"/>
        <end position="844"/>
    </location>
</feature>
<dbReference type="InterPro" id="IPR001680">
    <property type="entry name" value="WD40_rpt"/>
</dbReference>
<keyword evidence="7" id="KW-1185">Reference proteome</keyword>
<accession>A0ABR8FSA8</accession>
<evidence type="ECO:0000259" key="5">
    <source>
        <dbReference type="Pfam" id="PF26355"/>
    </source>
</evidence>
<dbReference type="InterPro" id="IPR027417">
    <property type="entry name" value="P-loop_NTPase"/>
</dbReference>
<dbReference type="InterPro" id="IPR002182">
    <property type="entry name" value="NB-ARC"/>
</dbReference>
<dbReference type="InterPro" id="IPR020472">
    <property type="entry name" value="WD40_PAC1"/>
</dbReference>
<dbReference type="InterPro" id="IPR001646">
    <property type="entry name" value="5peptide_repeat"/>
</dbReference>
<dbReference type="Gene3D" id="2.160.20.80">
    <property type="entry name" value="E3 ubiquitin-protein ligase SopA"/>
    <property type="match status" value="1"/>
</dbReference>
<proteinExistence type="predicted"/>
<evidence type="ECO:0000313" key="6">
    <source>
        <dbReference type="EMBL" id="MBD2593825.1"/>
    </source>
</evidence>
<gene>
    <name evidence="6" type="ORF">H6G74_05715</name>
</gene>
<dbReference type="PROSITE" id="PS50231">
    <property type="entry name" value="RICIN_B_LECTIN"/>
    <property type="match status" value="1"/>
</dbReference>
<evidence type="ECO:0000256" key="1">
    <source>
        <dbReference type="ARBA" id="ARBA00022574"/>
    </source>
</evidence>
<evidence type="ECO:0000256" key="3">
    <source>
        <dbReference type="PROSITE-ProRule" id="PRU00221"/>
    </source>
</evidence>
<dbReference type="SUPFAM" id="SSF50978">
    <property type="entry name" value="WD40 repeat-like"/>
    <property type="match status" value="3"/>
</dbReference>
<protein>
    <submittedName>
        <fullName evidence="6">NACHT domain-containing protein</fullName>
    </submittedName>
</protein>
<organism evidence="6 7">
    <name type="scientific">Nostoc spongiaeforme FACHB-130</name>
    <dbReference type="NCBI Taxonomy" id="1357510"/>
    <lineage>
        <taxon>Bacteria</taxon>
        <taxon>Bacillati</taxon>
        <taxon>Cyanobacteriota</taxon>
        <taxon>Cyanophyceae</taxon>
        <taxon>Nostocales</taxon>
        <taxon>Nostocaceae</taxon>
        <taxon>Nostoc</taxon>
    </lineage>
</organism>
<feature type="domain" description="vWA-MoxR associated protein N-terminal HTH" evidence="5">
    <location>
        <begin position="1"/>
        <end position="84"/>
    </location>
</feature>
<dbReference type="CDD" id="cd00200">
    <property type="entry name" value="WD40"/>
    <property type="match status" value="2"/>
</dbReference>
<feature type="repeat" description="WD" evidence="3">
    <location>
        <begin position="887"/>
        <end position="928"/>
    </location>
</feature>
<dbReference type="PANTHER" id="PTHR19848">
    <property type="entry name" value="WD40 REPEAT PROTEIN"/>
    <property type="match status" value="1"/>
</dbReference>
<dbReference type="Proteomes" id="UP000603457">
    <property type="component" value="Unassembled WGS sequence"/>
</dbReference>
<dbReference type="PROSITE" id="PS50082">
    <property type="entry name" value="WD_REPEATS_2"/>
    <property type="match status" value="11"/>
</dbReference>
<dbReference type="Pfam" id="PF00931">
    <property type="entry name" value="NB-ARC"/>
    <property type="match status" value="1"/>
</dbReference>
<evidence type="ECO:0000259" key="4">
    <source>
        <dbReference type="Pfam" id="PF00931"/>
    </source>
</evidence>
<dbReference type="Pfam" id="PF00805">
    <property type="entry name" value="Pentapeptide"/>
    <property type="match status" value="1"/>
</dbReference>
<dbReference type="PROSITE" id="PS00678">
    <property type="entry name" value="WD_REPEATS_1"/>
    <property type="match status" value="6"/>
</dbReference>
<feature type="repeat" description="WD" evidence="3">
    <location>
        <begin position="1062"/>
        <end position="1096"/>
    </location>
</feature>